<evidence type="ECO:0000313" key="1">
    <source>
        <dbReference type="EMBL" id="MCX2803332.1"/>
    </source>
</evidence>
<evidence type="ECO:0000313" key="2">
    <source>
        <dbReference type="Proteomes" id="UP001209730"/>
    </source>
</evidence>
<organism evidence="1 2">
    <name type="scientific">Microbulbifer thermotolerans</name>
    <dbReference type="NCBI Taxonomy" id="252514"/>
    <lineage>
        <taxon>Bacteria</taxon>
        <taxon>Pseudomonadati</taxon>
        <taxon>Pseudomonadota</taxon>
        <taxon>Gammaproteobacteria</taxon>
        <taxon>Cellvibrionales</taxon>
        <taxon>Microbulbiferaceae</taxon>
        <taxon>Microbulbifer</taxon>
    </lineage>
</organism>
<dbReference type="RefSeq" id="WP_265966461.1">
    <property type="nucleotide sequence ID" value="NZ_CP130317.1"/>
</dbReference>
<dbReference type="AlphaFoldDB" id="A0AB35I2L0"/>
<reference evidence="1" key="1">
    <citation type="submission" date="2022-11" db="EMBL/GenBank/DDBJ databases">
        <title>Chitin-degrading and fungicidal potential of chitinolytic bacterial strains from marine environment of the Pacific Ocean regions.</title>
        <authorList>
            <person name="Pentekhina I."/>
            <person name="Nedashkovskaya O."/>
            <person name="Seitkalieva A."/>
            <person name="Podvolotskaya A."/>
            <person name="Tekutyeva L."/>
            <person name="Balabanova L."/>
        </authorList>
    </citation>
    <scope>NUCLEOTIDE SEQUENCE</scope>
    <source>
        <strain evidence="1">KMM 6838</strain>
    </source>
</reference>
<comment type="caution">
    <text evidence="1">The sequence shown here is derived from an EMBL/GenBank/DDBJ whole genome shotgun (WGS) entry which is preliminary data.</text>
</comment>
<dbReference type="Proteomes" id="UP001209730">
    <property type="component" value="Unassembled WGS sequence"/>
</dbReference>
<name>A0AB35I2L0_MICTH</name>
<protein>
    <submittedName>
        <fullName evidence="1">Uncharacterized protein</fullName>
    </submittedName>
</protein>
<sequence>MELPQLKSNKEYIKVLYERDLEGQKSFYREEVKKLCDGLEVLLREFDLADDESIENGRNYIFKSVESNYWSGYIFIEHSLRESERIIEDWFEGFLDPECFSELIRKISNISRNRFNPENIECDIENSRVNFTIDGDEKSIPFVFTGGPVCDDFLNEVFALLRDRGIYYRLENDVLFILPDEFVRIANENRYLSIDSGSIEPEFMSEEDKALARKLYEEEKEREAAEYWANNKK</sequence>
<gene>
    <name evidence="1" type="ORF">OQJ68_16250</name>
</gene>
<dbReference type="EMBL" id="JAPHQB010000051">
    <property type="protein sequence ID" value="MCX2803332.1"/>
    <property type="molecule type" value="Genomic_DNA"/>
</dbReference>
<proteinExistence type="predicted"/>
<accession>A0AB35I2L0</accession>